<accession>A0A504U9U7</accession>
<dbReference type="GO" id="GO:0006355">
    <property type="term" value="P:regulation of DNA-templated transcription"/>
    <property type="evidence" value="ECO:0007669"/>
    <property type="project" value="InterPro"/>
</dbReference>
<evidence type="ECO:0000259" key="1">
    <source>
        <dbReference type="PROSITE" id="PS50043"/>
    </source>
</evidence>
<dbReference type="Proteomes" id="UP000316429">
    <property type="component" value="Unassembled WGS sequence"/>
</dbReference>
<dbReference type="Gene3D" id="1.10.10.10">
    <property type="entry name" value="Winged helix-like DNA-binding domain superfamily/Winged helix DNA-binding domain"/>
    <property type="match status" value="1"/>
</dbReference>
<name>A0A504U9U7_9HYPH</name>
<dbReference type="OrthoDB" id="8349179at2"/>
<protein>
    <submittedName>
        <fullName evidence="2">Helix-turn-helix transcriptional regulator</fullName>
    </submittedName>
</protein>
<feature type="domain" description="HTH luxR-type" evidence="1">
    <location>
        <begin position="11"/>
        <end position="76"/>
    </location>
</feature>
<evidence type="ECO:0000313" key="2">
    <source>
        <dbReference type="EMBL" id="TPP11998.1"/>
    </source>
</evidence>
<comment type="caution">
    <text evidence="2">The sequence shown here is derived from an EMBL/GenBank/DDBJ whole genome shotgun (WGS) entry which is preliminary data.</text>
</comment>
<sequence>MMTDPHKALGHEPGFSLLTDREIRCLQLVAEGKRLEDAGNILVLSQDDVSNALASAQIKLEARNLFHAVSIAMLMGVVKHTDPFQPK</sequence>
<dbReference type="AlphaFoldDB" id="A0A504U9U7"/>
<organism evidence="2 3">
    <name type="scientific">Rhizobium glycinendophyticum</name>
    <dbReference type="NCBI Taxonomy" id="2589807"/>
    <lineage>
        <taxon>Bacteria</taxon>
        <taxon>Pseudomonadati</taxon>
        <taxon>Pseudomonadota</taxon>
        <taxon>Alphaproteobacteria</taxon>
        <taxon>Hyphomicrobiales</taxon>
        <taxon>Rhizobiaceae</taxon>
        <taxon>Rhizobium/Agrobacterium group</taxon>
        <taxon>Rhizobium</taxon>
    </lineage>
</organism>
<dbReference type="SUPFAM" id="SSF46894">
    <property type="entry name" value="C-terminal effector domain of the bipartite response regulators"/>
    <property type="match status" value="1"/>
</dbReference>
<reference evidence="2 3" key="1">
    <citation type="submission" date="2019-06" db="EMBL/GenBank/DDBJ databases">
        <title>Rhizobium sp. CL12 isolated from roots of soybean.</title>
        <authorList>
            <person name="Wang C."/>
        </authorList>
    </citation>
    <scope>NUCLEOTIDE SEQUENCE [LARGE SCALE GENOMIC DNA]</scope>
    <source>
        <strain evidence="2 3">CL12</strain>
    </source>
</reference>
<dbReference type="InterPro" id="IPR036388">
    <property type="entry name" value="WH-like_DNA-bd_sf"/>
</dbReference>
<evidence type="ECO:0000313" key="3">
    <source>
        <dbReference type="Proteomes" id="UP000316429"/>
    </source>
</evidence>
<gene>
    <name evidence="2" type="ORF">FJQ55_00765</name>
</gene>
<dbReference type="InterPro" id="IPR000792">
    <property type="entry name" value="Tscrpt_reg_LuxR_C"/>
</dbReference>
<dbReference type="InterPro" id="IPR016032">
    <property type="entry name" value="Sig_transdc_resp-reg_C-effctor"/>
</dbReference>
<keyword evidence="3" id="KW-1185">Reference proteome</keyword>
<dbReference type="PROSITE" id="PS50043">
    <property type="entry name" value="HTH_LUXR_2"/>
    <property type="match status" value="1"/>
</dbReference>
<dbReference type="Pfam" id="PF00196">
    <property type="entry name" value="GerE"/>
    <property type="match status" value="1"/>
</dbReference>
<proteinExistence type="predicted"/>
<dbReference type="SMART" id="SM00421">
    <property type="entry name" value="HTH_LUXR"/>
    <property type="match status" value="1"/>
</dbReference>
<dbReference type="EMBL" id="VFYP01000001">
    <property type="protein sequence ID" value="TPP11998.1"/>
    <property type="molecule type" value="Genomic_DNA"/>
</dbReference>
<dbReference type="GO" id="GO:0003677">
    <property type="term" value="F:DNA binding"/>
    <property type="evidence" value="ECO:0007669"/>
    <property type="project" value="InterPro"/>
</dbReference>